<evidence type="ECO:0000313" key="8">
    <source>
        <dbReference type="EMBL" id="OZI73950.1"/>
    </source>
</evidence>
<dbReference type="GO" id="GO:0016020">
    <property type="term" value="C:membrane"/>
    <property type="evidence" value="ECO:0007669"/>
    <property type="project" value="UniProtKB-SubCell"/>
</dbReference>
<sequence>MGSWVLDITPAVLRSDAMAGLLGALLVLPQGMAFALLAGLPPQYGLYSAVVPCVIAALFGSSRHVLSGPTNANSLALLAVLAPMAVPGSPGYIELALAVTVLVGLMQLAVSLLRLGVLANFISPAALFGFTSGAAILIALHALKDAFGVPRDAAHGLSETFAALASGKVSAGAIVVTLVTLLSALAVRRWDRRRPHMLVGLAAGTLAGWLLDLAGAGLSVLGPIAQPVPPFHLPQVEWRRLPDMLGVAVPLTIVALAQSISIAKAVAQRSGQVIDPNREFFGQGLSNTVGGLFSCYLSCGSLNRSMPNYEAGARTPMAAVFSALILVGLVLLSAPLLAHIPYAAIAALLLLVAWTLLDVPRWRWLARVDRSEAIIAAATMAATLFIRMEVAIMLGALLSLSAYLYRTSRPAMRIMGIGADDPARHFLVRDSGADTLPACPQLCLLRMEGSVYFGAAAYVDERLGTLRQGGAPHLLVMTKSMNFIDQAGAQVWEDELKRRRALGGDLYFHRPRPEVLATWRRTGFIERLGPDHVFPDKATAIGSIYQRLDPAVCRSCQARCFLECGPPGTAHQSGQAASVVPPDRKRDTPNAGEA</sequence>
<evidence type="ECO:0000256" key="3">
    <source>
        <dbReference type="ARBA" id="ARBA00022989"/>
    </source>
</evidence>
<protein>
    <submittedName>
        <fullName evidence="8">Sulfate transporter</fullName>
    </submittedName>
</protein>
<dbReference type="EMBL" id="NEVU01000002">
    <property type="protein sequence ID" value="OZI73950.1"/>
    <property type="molecule type" value="Genomic_DNA"/>
</dbReference>
<dbReference type="GO" id="GO:0055085">
    <property type="term" value="P:transmembrane transport"/>
    <property type="evidence" value="ECO:0007669"/>
    <property type="project" value="InterPro"/>
</dbReference>
<organism evidence="8 9">
    <name type="scientific">Bordetella genomosp. 12</name>
    <dbReference type="NCBI Taxonomy" id="463035"/>
    <lineage>
        <taxon>Bacteria</taxon>
        <taxon>Pseudomonadati</taxon>
        <taxon>Pseudomonadota</taxon>
        <taxon>Betaproteobacteria</taxon>
        <taxon>Burkholderiales</taxon>
        <taxon>Alcaligenaceae</taxon>
        <taxon>Bordetella</taxon>
    </lineage>
</organism>
<feature type="transmembrane region" description="Helical" evidence="6">
    <location>
        <begin position="21"/>
        <end position="38"/>
    </location>
</feature>
<dbReference type="SUPFAM" id="SSF52091">
    <property type="entry name" value="SpoIIaa-like"/>
    <property type="match status" value="1"/>
</dbReference>
<gene>
    <name evidence="8" type="ORF">CAL22_05455</name>
</gene>
<accession>A0A261VK32</accession>
<dbReference type="PANTHER" id="PTHR11814">
    <property type="entry name" value="SULFATE TRANSPORTER"/>
    <property type="match status" value="1"/>
</dbReference>
<evidence type="ECO:0000256" key="4">
    <source>
        <dbReference type="ARBA" id="ARBA00023136"/>
    </source>
</evidence>
<feature type="transmembrane region" description="Helical" evidence="6">
    <location>
        <begin position="163"/>
        <end position="186"/>
    </location>
</feature>
<dbReference type="AlphaFoldDB" id="A0A261VK32"/>
<evidence type="ECO:0000313" key="9">
    <source>
        <dbReference type="Proteomes" id="UP000216429"/>
    </source>
</evidence>
<dbReference type="Pfam" id="PF01740">
    <property type="entry name" value="STAS"/>
    <property type="match status" value="1"/>
</dbReference>
<comment type="subcellular location">
    <subcellularLocation>
        <location evidence="1">Membrane</location>
        <topology evidence="1">Multi-pass membrane protein</topology>
    </subcellularLocation>
</comment>
<feature type="transmembrane region" description="Helical" evidence="6">
    <location>
        <begin position="198"/>
        <end position="224"/>
    </location>
</feature>
<evidence type="ECO:0000256" key="5">
    <source>
        <dbReference type="SAM" id="MobiDB-lite"/>
    </source>
</evidence>
<keyword evidence="3 6" id="KW-1133">Transmembrane helix</keyword>
<evidence type="ECO:0000256" key="6">
    <source>
        <dbReference type="SAM" id="Phobius"/>
    </source>
</evidence>
<reference evidence="9" key="1">
    <citation type="submission" date="2017-05" db="EMBL/GenBank/DDBJ databases">
        <title>Complete and WGS of Bordetella genogroups.</title>
        <authorList>
            <person name="Spilker T."/>
            <person name="Lipuma J."/>
        </authorList>
    </citation>
    <scope>NUCLEOTIDE SEQUENCE [LARGE SCALE GENOMIC DNA]</scope>
    <source>
        <strain evidence="9">AU6712</strain>
    </source>
</reference>
<feature type="domain" description="STAS" evidence="7">
    <location>
        <begin position="440"/>
        <end position="544"/>
    </location>
</feature>
<evidence type="ECO:0000256" key="2">
    <source>
        <dbReference type="ARBA" id="ARBA00022692"/>
    </source>
</evidence>
<dbReference type="InterPro" id="IPR001902">
    <property type="entry name" value="SLC26A/SulP_fam"/>
</dbReference>
<feature type="transmembrane region" description="Helical" evidence="6">
    <location>
        <begin position="377"/>
        <end position="405"/>
    </location>
</feature>
<dbReference type="CDD" id="cd07042">
    <property type="entry name" value="STAS_SulP_like_sulfate_transporter"/>
    <property type="match status" value="1"/>
</dbReference>
<feature type="transmembrane region" description="Helical" evidence="6">
    <location>
        <begin position="125"/>
        <end position="143"/>
    </location>
</feature>
<dbReference type="InterPro" id="IPR036513">
    <property type="entry name" value="STAS_dom_sf"/>
</dbReference>
<dbReference type="RefSeq" id="WP_094811180.1">
    <property type="nucleotide sequence ID" value="NZ_NEVU01000002.1"/>
</dbReference>
<feature type="transmembrane region" description="Helical" evidence="6">
    <location>
        <begin position="340"/>
        <end position="357"/>
    </location>
</feature>
<dbReference type="InterPro" id="IPR011547">
    <property type="entry name" value="SLC26A/SulP_dom"/>
</dbReference>
<dbReference type="Pfam" id="PF00916">
    <property type="entry name" value="Sulfate_transp"/>
    <property type="match status" value="1"/>
</dbReference>
<proteinExistence type="predicted"/>
<keyword evidence="2 6" id="KW-0812">Transmembrane</keyword>
<comment type="caution">
    <text evidence="8">The sequence shown here is derived from an EMBL/GenBank/DDBJ whole genome shotgun (WGS) entry which is preliminary data.</text>
</comment>
<keyword evidence="9" id="KW-1185">Reference proteome</keyword>
<keyword evidence="4 6" id="KW-0472">Membrane</keyword>
<feature type="transmembrane region" description="Helical" evidence="6">
    <location>
        <begin position="244"/>
        <end position="263"/>
    </location>
</feature>
<dbReference type="PROSITE" id="PS50801">
    <property type="entry name" value="STAS"/>
    <property type="match status" value="1"/>
</dbReference>
<feature type="region of interest" description="Disordered" evidence="5">
    <location>
        <begin position="567"/>
        <end position="594"/>
    </location>
</feature>
<feature type="transmembrane region" description="Helical" evidence="6">
    <location>
        <begin position="44"/>
        <end position="60"/>
    </location>
</feature>
<dbReference type="OrthoDB" id="9769739at2"/>
<evidence type="ECO:0000256" key="1">
    <source>
        <dbReference type="ARBA" id="ARBA00004141"/>
    </source>
</evidence>
<name>A0A261VK32_9BORD</name>
<evidence type="ECO:0000259" key="7">
    <source>
        <dbReference type="PROSITE" id="PS50801"/>
    </source>
</evidence>
<dbReference type="Proteomes" id="UP000216429">
    <property type="component" value="Unassembled WGS sequence"/>
</dbReference>
<feature type="transmembrane region" description="Helical" evidence="6">
    <location>
        <begin position="95"/>
        <end position="113"/>
    </location>
</feature>
<feature type="transmembrane region" description="Helical" evidence="6">
    <location>
        <begin position="315"/>
        <end position="333"/>
    </location>
</feature>
<dbReference type="Gene3D" id="3.30.750.24">
    <property type="entry name" value="STAS domain"/>
    <property type="match status" value="1"/>
</dbReference>
<dbReference type="InterPro" id="IPR002645">
    <property type="entry name" value="STAS_dom"/>
</dbReference>